<name>A0A061RY56_9CHLO</name>
<reference evidence="1" key="1">
    <citation type="submission" date="2014-05" db="EMBL/GenBank/DDBJ databases">
        <title>The transcriptome of the halophilic microalga Tetraselmis sp. GSL018 isolated from the Great Salt Lake, Utah.</title>
        <authorList>
            <person name="Jinkerson R.E."/>
            <person name="D'Adamo S."/>
            <person name="Posewitz M.C."/>
        </authorList>
    </citation>
    <scope>NUCLEOTIDE SEQUENCE</scope>
    <source>
        <strain evidence="1">GSL018</strain>
    </source>
</reference>
<sequence>MAHLSTVYTPFTPYTVVVLGIEIVEGQERVFLVLPLIIELLK</sequence>
<dbReference type="AlphaFoldDB" id="A0A061RY56"/>
<gene>
    <name evidence="1" type="ORF">TSPGSL018_22912</name>
</gene>
<protein>
    <submittedName>
        <fullName evidence="1">Uncharacterized protein</fullName>
    </submittedName>
</protein>
<proteinExistence type="predicted"/>
<dbReference type="EMBL" id="GBEZ01010146">
    <property type="protein sequence ID" value="JAC75501.1"/>
    <property type="molecule type" value="Transcribed_RNA"/>
</dbReference>
<organism evidence="1">
    <name type="scientific">Tetraselmis sp. GSL018</name>
    <dbReference type="NCBI Taxonomy" id="582737"/>
    <lineage>
        <taxon>Eukaryota</taxon>
        <taxon>Viridiplantae</taxon>
        <taxon>Chlorophyta</taxon>
        <taxon>core chlorophytes</taxon>
        <taxon>Chlorodendrophyceae</taxon>
        <taxon>Chlorodendrales</taxon>
        <taxon>Chlorodendraceae</taxon>
        <taxon>Tetraselmis</taxon>
    </lineage>
</organism>
<accession>A0A061RY56</accession>
<evidence type="ECO:0000313" key="1">
    <source>
        <dbReference type="EMBL" id="JAC75501.1"/>
    </source>
</evidence>